<evidence type="ECO:0000256" key="5">
    <source>
        <dbReference type="ARBA" id="ARBA00022676"/>
    </source>
</evidence>
<evidence type="ECO:0000256" key="6">
    <source>
        <dbReference type="ARBA" id="ARBA00022679"/>
    </source>
</evidence>
<dbReference type="GO" id="GO:0004222">
    <property type="term" value="F:metalloendopeptidase activity"/>
    <property type="evidence" value="ECO:0007669"/>
    <property type="project" value="InterPro"/>
</dbReference>
<evidence type="ECO:0000256" key="9">
    <source>
        <dbReference type="ARBA" id="ARBA00022989"/>
    </source>
</evidence>
<feature type="transmembrane region" description="Helical" evidence="14">
    <location>
        <begin position="126"/>
        <end position="145"/>
    </location>
</feature>
<evidence type="ECO:0000256" key="10">
    <source>
        <dbReference type="ARBA" id="ARBA00023136"/>
    </source>
</evidence>
<evidence type="ECO:0000256" key="2">
    <source>
        <dbReference type="ARBA" id="ARBA00004922"/>
    </source>
</evidence>
<keyword evidence="5 14" id="KW-0328">Glycosyltransferase</keyword>
<sequence length="501" mass="55765">MFFISFARAWAQNIKPESAVARVRTDPRSANWYRVEGTVSNMPEFAKVFKCSPKAKPCLDASPADTEIDWETYMYQLELYLKGERDYALISGPTGPIVYPAGHVYVHQLLYTLTDSGTNLRKAPEVYAVLYLASLALTAAIYKQAGGVPNWVLLLLPEQEVALDICGAAIFAFGRGWDALGVVLLSSTLSVKMCVLLYVLVILFQCRGLLSTAVHMLAFVGIQLLVGLPFLLHYPWSYLKNSYEFSRVFLCKWTANWRFLGEELFLSRGWANTLLVAHVFVLANFGLLMWCRQLRDTACFGLAKRDREPESPARPRTHPARTGFLLDVDRTPLKVAKESAQSSTAVLDEGTGTSTWSRERKLLHLLKLERLQGTLWASWPYANALTSLPNGHPDLTHIGCFDCDIGPPTTPRFNPTLSATAFYSGRTGNARFAPGSLERVRLGAALLAATPTAAAARRMREDPRHELGVRDATQRQKKIYNLEPQVEVHANARKAAALRDG</sequence>
<keyword evidence="10 14" id="KW-0472">Membrane</keyword>
<comment type="caution">
    <text evidence="16">The sequence shown here is derived from an EMBL/GenBank/DDBJ whole genome shotgun (WGS) entry which is preliminary data.</text>
</comment>
<evidence type="ECO:0000259" key="15">
    <source>
        <dbReference type="Pfam" id="PF01431"/>
    </source>
</evidence>
<dbReference type="PROSITE" id="PS51885">
    <property type="entry name" value="NEPRILYSIN"/>
    <property type="match status" value="1"/>
</dbReference>
<feature type="transmembrane region" description="Helical" evidence="14">
    <location>
        <begin position="269"/>
        <end position="290"/>
    </location>
</feature>
<evidence type="ECO:0000256" key="3">
    <source>
        <dbReference type="ARBA" id="ARBA00011964"/>
    </source>
</evidence>
<gene>
    <name evidence="16" type="ORF">ONZ51_g10758</name>
</gene>
<dbReference type="Pfam" id="PF05208">
    <property type="entry name" value="ALG3"/>
    <property type="match status" value="1"/>
</dbReference>
<dbReference type="InterPro" id="IPR024079">
    <property type="entry name" value="MetalloPept_cat_dom_sf"/>
</dbReference>
<feature type="transmembrane region" description="Helical" evidence="14">
    <location>
        <begin position="179"/>
        <end position="204"/>
    </location>
</feature>
<reference evidence="16" key="1">
    <citation type="submission" date="2022-11" db="EMBL/GenBank/DDBJ databases">
        <title>Genome Sequence of Cubamyces cubensis.</title>
        <authorList>
            <person name="Buettner E."/>
        </authorList>
    </citation>
    <scope>NUCLEOTIDE SEQUENCE</scope>
    <source>
        <strain evidence="16">MPL-01</strain>
    </source>
</reference>
<dbReference type="GO" id="GO:0052925">
    <property type="term" value="F:dol-P-Man:Man(5)GlcNAc(2)-PP-Dol alpha-1,3-mannosyltransferase activity"/>
    <property type="evidence" value="ECO:0007669"/>
    <property type="project" value="UniProtKB-EC"/>
</dbReference>
<keyword evidence="8 14" id="KW-0256">Endoplasmic reticulum</keyword>
<evidence type="ECO:0000256" key="13">
    <source>
        <dbReference type="ARBA" id="ARBA00093457"/>
    </source>
</evidence>
<comment type="similarity">
    <text evidence="13">Belongs to the glycosyltransferase ALG3 family.</text>
</comment>
<dbReference type="InterPro" id="IPR007873">
    <property type="entry name" value="Glycosyltransferase_ALG3"/>
</dbReference>
<dbReference type="GO" id="GO:0005789">
    <property type="term" value="C:endoplasmic reticulum membrane"/>
    <property type="evidence" value="ECO:0007669"/>
    <property type="project" value="UniProtKB-SubCell"/>
</dbReference>
<evidence type="ECO:0000313" key="16">
    <source>
        <dbReference type="EMBL" id="KAJ8462660.1"/>
    </source>
</evidence>
<keyword evidence="9 14" id="KW-1133">Transmembrane helix</keyword>
<organism evidence="16 17">
    <name type="scientific">Trametes cubensis</name>
    <dbReference type="NCBI Taxonomy" id="1111947"/>
    <lineage>
        <taxon>Eukaryota</taxon>
        <taxon>Fungi</taxon>
        <taxon>Dikarya</taxon>
        <taxon>Basidiomycota</taxon>
        <taxon>Agaricomycotina</taxon>
        <taxon>Agaricomycetes</taxon>
        <taxon>Polyporales</taxon>
        <taxon>Polyporaceae</taxon>
        <taxon>Trametes</taxon>
    </lineage>
</organism>
<dbReference type="Proteomes" id="UP001215151">
    <property type="component" value="Unassembled WGS sequence"/>
</dbReference>
<feature type="domain" description="Peptidase M13 C-terminal" evidence="15">
    <location>
        <begin position="1"/>
        <end position="56"/>
    </location>
</feature>
<comment type="pathway">
    <text evidence="2 14">Protein modification; protein glycosylation.</text>
</comment>
<evidence type="ECO:0000256" key="14">
    <source>
        <dbReference type="RuleBase" id="RU364047"/>
    </source>
</evidence>
<name>A0AAD7TIT9_9APHY</name>
<dbReference type="AlphaFoldDB" id="A0AAD7TIT9"/>
<comment type="catalytic activity">
    <reaction evidence="12 14">
        <text>an alpha-D-Man-(1-&gt;2)-alpha-D-Man-(1-&gt;2)-alpha-D-Man-(1-&gt;3)-[alpha-D-Man-(1-&gt;6)]-beta-D-Man-(1-&gt;4)-beta-D-GlcNAc-(1-&gt;4)-alpha-D-GlcNAc-diphospho-di-trans,poly-cis-dolichol + a di-trans,poly-cis-dolichyl beta-D-mannosyl phosphate = an alpha-D-Man-(1-&gt;2)-alpha-D-Man-(1-&gt;2)-alpha-D-Man-(1-&gt;3)-[alpha-D-Man-(1-&gt;3)-alpha-D-Man-(1-&gt;6)]-beta-D-Man-(1-&gt;4)-beta-D-GlcNAc-(1-&gt;4)-alpha-D-GlcNAc-diphospho-di-trans,poly-cis-dolichol + a di-trans,poly-cis-dolichyl phosphate + H(+)</text>
        <dbReference type="Rhea" id="RHEA:29527"/>
        <dbReference type="Rhea" id="RHEA-COMP:19498"/>
        <dbReference type="Rhea" id="RHEA-COMP:19501"/>
        <dbReference type="Rhea" id="RHEA-COMP:19516"/>
        <dbReference type="Rhea" id="RHEA-COMP:19517"/>
        <dbReference type="ChEBI" id="CHEBI:15378"/>
        <dbReference type="ChEBI" id="CHEBI:57683"/>
        <dbReference type="ChEBI" id="CHEBI:58211"/>
        <dbReference type="ChEBI" id="CHEBI:132515"/>
        <dbReference type="ChEBI" id="CHEBI:132516"/>
        <dbReference type="EC" id="2.4.1.258"/>
    </reaction>
    <physiologicalReaction direction="left-to-right" evidence="12 14">
        <dbReference type="Rhea" id="RHEA:29528"/>
    </physiologicalReaction>
</comment>
<protein>
    <recommendedName>
        <fullName evidence="4 14">Dol-P-Man:Man(5)GlcNAc(2)-PP-Dol alpha-1,3-mannosyltransferase</fullName>
        <ecNumber evidence="3 14">2.4.1.258</ecNumber>
    </recommendedName>
    <alternativeName>
        <fullName evidence="14">Dol-P-Man-dependent alpha(1-3)-mannosyltransferase</fullName>
    </alternativeName>
</protein>
<proteinExistence type="inferred from homology"/>
<feature type="transmembrane region" description="Helical" evidence="14">
    <location>
        <begin position="216"/>
        <end position="236"/>
    </location>
</feature>
<dbReference type="EMBL" id="JAPEVG010000448">
    <property type="protein sequence ID" value="KAJ8462660.1"/>
    <property type="molecule type" value="Genomic_DNA"/>
</dbReference>
<dbReference type="SUPFAM" id="SSF55486">
    <property type="entry name" value="Metalloproteases ('zincins'), catalytic domain"/>
    <property type="match status" value="1"/>
</dbReference>
<dbReference type="PANTHER" id="PTHR12646:SF0">
    <property type="entry name" value="DOL-P-MAN:MAN(5)GLCNAC(2)-PP-DOL ALPHA-1,3-MANNOSYLTRANSFERASE"/>
    <property type="match status" value="1"/>
</dbReference>
<evidence type="ECO:0000256" key="12">
    <source>
        <dbReference type="ARBA" id="ARBA00049506"/>
    </source>
</evidence>
<keyword evidence="7 14" id="KW-0812">Transmembrane</keyword>
<evidence type="ECO:0000256" key="1">
    <source>
        <dbReference type="ARBA" id="ARBA00004477"/>
    </source>
</evidence>
<dbReference type="InterPro" id="IPR018497">
    <property type="entry name" value="Peptidase_M13_C"/>
</dbReference>
<comment type="subcellular location">
    <subcellularLocation>
        <location evidence="1 14">Endoplasmic reticulum membrane</location>
        <topology evidence="1 14">Multi-pass membrane protein</topology>
    </subcellularLocation>
</comment>
<dbReference type="PANTHER" id="PTHR12646">
    <property type="entry name" value="NOT56 - RELATED"/>
    <property type="match status" value="1"/>
</dbReference>
<dbReference type="Pfam" id="PF01431">
    <property type="entry name" value="Peptidase_M13"/>
    <property type="match status" value="1"/>
</dbReference>
<dbReference type="EC" id="2.4.1.258" evidence="3 14"/>
<dbReference type="GO" id="GO:0006508">
    <property type="term" value="P:proteolysis"/>
    <property type="evidence" value="ECO:0007669"/>
    <property type="project" value="InterPro"/>
</dbReference>
<comment type="function">
    <text evidence="11 14">Dol-P-Man:Man(5)GlcNAc(2)-PP-Dol alpha-1,3-mannosyltransferase that operates in the biosynthetic pathway of dolichol-linked oligosaccharides, the glycan precursors employed in protein asparagine (N)-glycosylation. The assembly of dolichol-linked oligosaccharides begins on the cytosolic side of the endoplasmic reticulum membrane and finishes in its lumen. The sequential addition of sugars to dolichol pyrophosphate produces dolichol-linked oligosaccharides containing fourteen sugars, including two GlcNAcs, nine mannoses and three glucoses. Once assembled, the oligosaccharide is transferred from the lipid to nascent proteins by oligosaccharyltransferases. In the lumen of the endoplasmic reticulum, adds the first dolichyl beta-D-mannosyl phosphate derived mannose in an alpha-1,3 linkage to Man(5)GlcNAc(2)-PP-dolichol to produce Man(6)GlcNAc(2)-PP-dolichol.</text>
</comment>
<keyword evidence="17" id="KW-1185">Reference proteome</keyword>
<dbReference type="InterPro" id="IPR000718">
    <property type="entry name" value="Peptidase_M13"/>
</dbReference>
<dbReference type="Gene3D" id="3.40.390.10">
    <property type="entry name" value="Collagenase (Catalytic Domain)"/>
    <property type="match status" value="1"/>
</dbReference>
<evidence type="ECO:0000313" key="17">
    <source>
        <dbReference type="Proteomes" id="UP001215151"/>
    </source>
</evidence>
<evidence type="ECO:0000256" key="7">
    <source>
        <dbReference type="ARBA" id="ARBA00022692"/>
    </source>
</evidence>
<accession>A0AAD7TIT9</accession>
<keyword evidence="6 14" id="KW-0808">Transferase</keyword>
<evidence type="ECO:0000256" key="4">
    <source>
        <dbReference type="ARBA" id="ARBA00015561"/>
    </source>
</evidence>
<evidence type="ECO:0000256" key="8">
    <source>
        <dbReference type="ARBA" id="ARBA00022824"/>
    </source>
</evidence>
<evidence type="ECO:0000256" key="11">
    <source>
        <dbReference type="ARBA" id="ARBA00044743"/>
    </source>
</evidence>